<dbReference type="PANTHER" id="PTHR32178">
    <property type="entry name" value="FAM187"/>
    <property type="match status" value="1"/>
</dbReference>
<dbReference type="Gene3D" id="2.60.40.10">
    <property type="entry name" value="Immunoglobulins"/>
    <property type="match status" value="2"/>
</dbReference>
<evidence type="ECO:0000256" key="6">
    <source>
        <dbReference type="ARBA" id="ARBA00023136"/>
    </source>
</evidence>
<evidence type="ECO:0000256" key="7">
    <source>
        <dbReference type="ARBA" id="ARBA00023180"/>
    </source>
</evidence>
<keyword evidence="7" id="KW-0325">Glycoprotein</keyword>
<gene>
    <name evidence="9" type="ORF">Cfor_09575</name>
</gene>
<keyword evidence="4" id="KW-0732">Signal</keyword>
<dbReference type="InterPro" id="IPR013151">
    <property type="entry name" value="Immunoglobulin_dom"/>
</dbReference>
<evidence type="ECO:0000256" key="4">
    <source>
        <dbReference type="ARBA" id="ARBA00022729"/>
    </source>
</evidence>
<dbReference type="EMBL" id="BLKM01000702">
    <property type="protein sequence ID" value="GFG37514.1"/>
    <property type="molecule type" value="Genomic_DNA"/>
</dbReference>
<dbReference type="InterPro" id="IPR036179">
    <property type="entry name" value="Ig-like_dom_sf"/>
</dbReference>
<dbReference type="Pfam" id="PF00047">
    <property type="entry name" value="ig"/>
    <property type="match status" value="1"/>
</dbReference>
<evidence type="ECO:0000256" key="2">
    <source>
        <dbReference type="ARBA" id="ARBA00008727"/>
    </source>
</evidence>
<keyword evidence="10" id="KW-1185">Reference proteome</keyword>
<dbReference type="Proteomes" id="UP000502823">
    <property type="component" value="Unassembled WGS sequence"/>
</dbReference>
<protein>
    <recommendedName>
        <fullName evidence="8">Ig-like domain-containing protein</fullName>
    </recommendedName>
</protein>
<sequence length="398" mass="45091">MVLGLLKQLTLGQELLSSGTASHPFLGLMVLAILYAKQIMKVFIAGSIPFETFINLDLMKLVYEPLFLSCSEERDDTLSKLWYWQDVLLEKSPVEVQLDMERNPRIHVMPDHTLVLHNVTPSDAGFYFCLKYSFLLDVVDSSVDPIVGNLSDWLWYHNSTLLPLNKRLEHMEDGVQLSVVTDWEAWGTCVACNRPKGERRRLGRCRLKPSGQKNSSRAFGSEAEKQVIKKVFQLSCHSMLLAKLYPNVSAAVGMVPEFIHAEACVGDCRVPENMTGHNSKQSHYKRQYQLAQGAHITLVCPEATLEDVVTWLKDGELIKSNATKGDPHVMVDMFNTLYLVEVTQASEGNYTCFVGNIRMQEIMVYVMSQTKSHTHVIWVRYLLRKGTNKSATLTKNMD</sequence>
<dbReference type="OrthoDB" id="9988013at2759"/>
<feature type="domain" description="Ig-like" evidence="8">
    <location>
        <begin position="271"/>
        <end position="363"/>
    </location>
</feature>
<name>A0A6L2PZ50_COPFO</name>
<dbReference type="InterPro" id="IPR007110">
    <property type="entry name" value="Ig-like_dom"/>
</dbReference>
<dbReference type="InterPro" id="IPR013783">
    <property type="entry name" value="Ig-like_fold"/>
</dbReference>
<keyword evidence="5" id="KW-1133">Transmembrane helix</keyword>
<dbReference type="InterPro" id="IPR039311">
    <property type="entry name" value="FAM187A/B"/>
</dbReference>
<dbReference type="CDD" id="cd00096">
    <property type="entry name" value="Ig"/>
    <property type="match status" value="1"/>
</dbReference>
<dbReference type="InParanoid" id="A0A6L2PZ50"/>
<organism evidence="9 10">
    <name type="scientific">Coptotermes formosanus</name>
    <name type="common">Formosan subterranean termite</name>
    <dbReference type="NCBI Taxonomy" id="36987"/>
    <lineage>
        <taxon>Eukaryota</taxon>
        <taxon>Metazoa</taxon>
        <taxon>Ecdysozoa</taxon>
        <taxon>Arthropoda</taxon>
        <taxon>Hexapoda</taxon>
        <taxon>Insecta</taxon>
        <taxon>Pterygota</taxon>
        <taxon>Neoptera</taxon>
        <taxon>Polyneoptera</taxon>
        <taxon>Dictyoptera</taxon>
        <taxon>Blattodea</taxon>
        <taxon>Blattoidea</taxon>
        <taxon>Termitoidae</taxon>
        <taxon>Rhinotermitidae</taxon>
        <taxon>Coptotermes</taxon>
    </lineage>
</organism>
<reference evidence="10" key="1">
    <citation type="submission" date="2020-01" db="EMBL/GenBank/DDBJ databases">
        <title>Draft genome sequence of the Termite Coptotermes fromosanus.</title>
        <authorList>
            <person name="Itakura S."/>
            <person name="Yosikawa Y."/>
            <person name="Umezawa K."/>
        </authorList>
    </citation>
    <scope>NUCLEOTIDE SEQUENCE [LARGE SCALE GENOMIC DNA]</scope>
</reference>
<evidence type="ECO:0000313" key="9">
    <source>
        <dbReference type="EMBL" id="GFG37514.1"/>
    </source>
</evidence>
<dbReference type="InterPro" id="IPR003599">
    <property type="entry name" value="Ig_sub"/>
</dbReference>
<dbReference type="AlphaFoldDB" id="A0A6L2PZ50"/>
<keyword evidence="3" id="KW-0812">Transmembrane</keyword>
<accession>A0A6L2PZ50</accession>
<proteinExistence type="inferred from homology"/>
<evidence type="ECO:0000313" key="10">
    <source>
        <dbReference type="Proteomes" id="UP000502823"/>
    </source>
</evidence>
<dbReference type="PROSITE" id="PS50835">
    <property type="entry name" value="IG_LIKE"/>
    <property type="match status" value="1"/>
</dbReference>
<dbReference type="SUPFAM" id="SSF48726">
    <property type="entry name" value="Immunoglobulin"/>
    <property type="match status" value="2"/>
</dbReference>
<keyword evidence="6" id="KW-0472">Membrane</keyword>
<dbReference type="SMART" id="SM00408">
    <property type="entry name" value="IGc2"/>
    <property type="match status" value="1"/>
</dbReference>
<comment type="subcellular location">
    <subcellularLocation>
        <location evidence="1">Membrane</location>
        <topology evidence="1">Single-pass type I membrane protein</topology>
    </subcellularLocation>
</comment>
<dbReference type="GO" id="GO:0016020">
    <property type="term" value="C:membrane"/>
    <property type="evidence" value="ECO:0007669"/>
    <property type="project" value="UniProtKB-SubCell"/>
</dbReference>
<dbReference type="PANTHER" id="PTHR32178:SF6">
    <property type="entry name" value="IG-LIKE DOMAIN-CONTAINING PROTEIN"/>
    <property type="match status" value="1"/>
</dbReference>
<comment type="caution">
    <text evidence="9">The sequence shown here is derived from an EMBL/GenBank/DDBJ whole genome shotgun (WGS) entry which is preliminary data.</text>
</comment>
<evidence type="ECO:0000256" key="1">
    <source>
        <dbReference type="ARBA" id="ARBA00004479"/>
    </source>
</evidence>
<dbReference type="SMART" id="SM00409">
    <property type="entry name" value="IG"/>
    <property type="match status" value="2"/>
</dbReference>
<evidence type="ECO:0000256" key="3">
    <source>
        <dbReference type="ARBA" id="ARBA00022692"/>
    </source>
</evidence>
<evidence type="ECO:0000259" key="8">
    <source>
        <dbReference type="PROSITE" id="PS50835"/>
    </source>
</evidence>
<evidence type="ECO:0000256" key="5">
    <source>
        <dbReference type="ARBA" id="ARBA00022989"/>
    </source>
</evidence>
<dbReference type="InterPro" id="IPR003598">
    <property type="entry name" value="Ig_sub2"/>
</dbReference>
<comment type="similarity">
    <text evidence="2">Belongs to the FAM187 family.</text>
</comment>